<comment type="caution">
    <text evidence="2">The sequence shown here is derived from an EMBL/GenBank/DDBJ whole genome shotgun (WGS) entry which is preliminary data.</text>
</comment>
<feature type="non-terminal residue" evidence="2">
    <location>
        <position position="294"/>
    </location>
</feature>
<evidence type="ECO:0000313" key="2">
    <source>
        <dbReference type="EMBL" id="KAF8688597.1"/>
    </source>
</evidence>
<sequence length="294" mass="32724">MFIRSSSQLESPTYGAGSSKPKPQALPLPLSHGHRLDPQASNLRTRTSTRSSTFSQQVELGVHLNPEPLQEVPKSTQFSPSGSRLYFSKTSRTFVANSEWSTDIVTFCIHARSDTGLGQARITHVQARKSHKPPFLHEYILVFFTASNNQRFVVRIDRLGKIKLTSAGGVFSWFTGRRGTDNTAIQQVEMHHIKDDRCGIDASEAPWSERDVKKFQSCPVHTHGNNASSERRRTTIGSDSLRNAKISFGDHKLLFHDSFVIIATSVLLSDMGSTSDQLINASHLVEPIWAGLIR</sequence>
<dbReference type="OrthoDB" id="3249415at2759"/>
<reference evidence="2" key="1">
    <citation type="submission" date="2020-09" db="EMBL/GenBank/DDBJ databases">
        <title>Comparative genome analyses of four rice-infecting Rhizoctonia solani isolates reveal extensive enrichment of homogalacturonan modification genes.</title>
        <authorList>
            <person name="Lee D.-Y."/>
            <person name="Jeon J."/>
            <person name="Kim K.-T."/>
            <person name="Cheong K."/>
            <person name="Song H."/>
            <person name="Choi G."/>
            <person name="Ko J."/>
            <person name="Opiyo S.O."/>
            <person name="Zuo S."/>
            <person name="Madhav S."/>
            <person name="Lee Y.-H."/>
            <person name="Wang G.-L."/>
        </authorList>
    </citation>
    <scope>NUCLEOTIDE SEQUENCE</scope>
    <source>
        <strain evidence="2">AG1-IA WGL</strain>
    </source>
</reference>
<feature type="compositionally biased region" description="Polar residues" evidence="1">
    <location>
        <begin position="1"/>
        <end position="11"/>
    </location>
</feature>
<name>A0A8H7HL19_9AGAM</name>
<evidence type="ECO:0000256" key="1">
    <source>
        <dbReference type="SAM" id="MobiDB-lite"/>
    </source>
</evidence>
<evidence type="ECO:0000313" key="3">
    <source>
        <dbReference type="Proteomes" id="UP000602905"/>
    </source>
</evidence>
<accession>A0A8H7HL19</accession>
<organism evidence="2 3">
    <name type="scientific">Rhizoctonia solani</name>
    <dbReference type="NCBI Taxonomy" id="456999"/>
    <lineage>
        <taxon>Eukaryota</taxon>
        <taxon>Fungi</taxon>
        <taxon>Dikarya</taxon>
        <taxon>Basidiomycota</taxon>
        <taxon>Agaricomycotina</taxon>
        <taxon>Agaricomycetes</taxon>
        <taxon>Cantharellales</taxon>
        <taxon>Ceratobasidiaceae</taxon>
        <taxon>Rhizoctonia</taxon>
    </lineage>
</organism>
<dbReference type="Proteomes" id="UP000602905">
    <property type="component" value="Unassembled WGS sequence"/>
</dbReference>
<protein>
    <submittedName>
        <fullName evidence="2">Uncharacterized protein</fullName>
    </submittedName>
</protein>
<proteinExistence type="predicted"/>
<dbReference type="EMBL" id="JACYCD010000692">
    <property type="protein sequence ID" value="KAF8688597.1"/>
    <property type="molecule type" value="Genomic_DNA"/>
</dbReference>
<dbReference type="AlphaFoldDB" id="A0A8H7HL19"/>
<gene>
    <name evidence="2" type="ORF">RHS03_09708</name>
</gene>
<feature type="region of interest" description="Disordered" evidence="1">
    <location>
        <begin position="1"/>
        <end position="52"/>
    </location>
</feature>